<dbReference type="Pfam" id="PF01019">
    <property type="entry name" value="G_glu_transpept"/>
    <property type="match status" value="1"/>
</dbReference>
<keyword evidence="2" id="KW-0808">Transferase</keyword>
<comment type="similarity">
    <text evidence="1">Belongs to the gamma-glutamyltransferase family.</text>
</comment>
<dbReference type="PRINTS" id="PR01210">
    <property type="entry name" value="GGTRANSPTASE"/>
</dbReference>
<sequence length="150" mass="16384">GHEGFYTGEVADRILAEMKAGDGLISRADLAAYRAIERQPVRGRYKDFEVVSTPPPSSGGIHIIQILNILEGYDLQAMGHNSAAYIHHLAEAMKLAYADRSRYLADPDFEPVPVDALIDKAYAERQRALIKPGRATPAEEIAPGKVLVDA</sequence>
<reference evidence="2 3" key="1">
    <citation type="journal article" date="2018" name="Nat. Biotechnol.">
        <title>A standardized bacterial taxonomy based on genome phylogeny substantially revises the tree of life.</title>
        <authorList>
            <person name="Parks D.H."/>
            <person name="Chuvochina M."/>
            <person name="Waite D.W."/>
            <person name="Rinke C."/>
            <person name="Skarshewski A."/>
            <person name="Chaumeil P.A."/>
            <person name="Hugenholtz P."/>
        </authorList>
    </citation>
    <scope>NUCLEOTIDE SEQUENCE [LARGE SCALE GENOMIC DNA]</scope>
    <source>
        <strain evidence="2">UBA9158</strain>
    </source>
</reference>
<gene>
    <name evidence="2" type="primary">ggt</name>
    <name evidence="2" type="ORF">DCP75_07530</name>
</gene>
<dbReference type="EC" id="2.3.2.2" evidence="2"/>
<evidence type="ECO:0000256" key="1">
    <source>
        <dbReference type="ARBA" id="ARBA00009381"/>
    </source>
</evidence>
<keyword evidence="2" id="KW-0012">Acyltransferase</keyword>
<dbReference type="Gene3D" id="1.10.246.130">
    <property type="match status" value="1"/>
</dbReference>
<dbReference type="InterPro" id="IPR051792">
    <property type="entry name" value="GGT_bact"/>
</dbReference>
<name>A0A3C1KLJ6_9GAMM</name>
<organism evidence="2 3">
    <name type="scientific">Haliea salexigens</name>
    <dbReference type="NCBI Taxonomy" id="287487"/>
    <lineage>
        <taxon>Bacteria</taxon>
        <taxon>Pseudomonadati</taxon>
        <taxon>Pseudomonadota</taxon>
        <taxon>Gammaproteobacteria</taxon>
        <taxon>Cellvibrionales</taxon>
        <taxon>Halieaceae</taxon>
        <taxon>Haliea</taxon>
    </lineage>
</organism>
<feature type="non-terminal residue" evidence="2">
    <location>
        <position position="150"/>
    </location>
</feature>
<protein>
    <submittedName>
        <fullName evidence="2">Gamma-glutamyltransferase</fullName>
        <ecNumber evidence="2">2.3.2.2</ecNumber>
    </submittedName>
</protein>
<evidence type="ECO:0000313" key="3">
    <source>
        <dbReference type="Proteomes" id="UP000259273"/>
    </source>
</evidence>
<dbReference type="InterPro" id="IPR029055">
    <property type="entry name" value="Ntn_hydrolases_N"/>
</dbReference>
<dbReference type="PANTHER" id="PTHR43199">
    <property type="entry name" value="GLUTATHIONE HYDROLASE"/>
    <property type="match status" value="1"/>
</dbReference>
<dbReference type="GO" id="GO:0103068">
    <property type="term" value="F:leukotriene C4 gamma-glutamyl transferase activity"/>
    <property type="evidence" value="ECO:0007669"/>
    <property type="project" value="UniProtKB-EC"/>
</dbReference>
<dbReference type="Proteomes" id="UP000259273">
    <property type="component" value="Unassembled WGS sequence"/>
</dbReference>
<accession>A0A3C1KLJ6</accession>
<dbReference type="EMBL" id="DMND01000104">
    <property type="protein sequence ID" value="HAN27557.1"/>
    <property type="molecule type" value="Genomic_DNA"/>
</dbReference>
<comment type="caution">
    <text evidence="2">The sequence shown here is derived from an EMBL/GenBank/DDBJ whole genome shotgun (WGS) entry which is preliminary data.</text>
</comment>
<evidence type="ECO:0000313" key="2">
    <source>
        <dbReference type="EMBL" id="HAN27557.1"/>
    </source>
</evidence>
<dbReference type="PANTHER" id="PTHR43199:SF1">
    <property type="entry name" value="GLUTATHIONE HYDROLASE PROENZYME"/>
    <property type="match status" value="1"/>
</dbReference>
<dbReference type="AlphaFoldDB" id="A0A3C1KLJ6"/>
<proteinExistence type="inferred from homology"/>
<feature type="non-terminal residue" evidence="2">
    <location>
        <position position="1"/>
    </location>
</feature>
<dbReference type="InterPro" id="IPR043138">
    <property type="entry name" value="GGT_lsub"/>
</dbReference>
<dbReference type="SUPFAM" id="SSF56235">
    <property type="entry name" value="N-terminal nucleophile aminohydrolases (Ntn hydrolases)"/>
    <property type="match status" value="1"/>
</dbReference>